<dbReference type="RefSeq" id="XP_013239662.1">
    <property type="nucleotide sequence ID" value="XM_013384208.1"/>
</dbReference>
<dbReference type="EMBL" id="JMKJ01000002">
    <property type="protein sequence ID" value="KGG53226.1"/>
    <property type="molecule type" value="Genomic_DNA"/>
</dbReference>
<name>A0A098VZP2_9MICR</name>
<reference evidence="2 3" key="1">
    <citation type="submission" date="2014-04" db="EMBL/GenBank/DDBJ databases">
        <title>A new species of microsporidia sheds light on the evolution of extreme parasitism.</title>
        <authorList>
            <person name="Haag K.L."/>
            <person name="James T.Y."/>
            <person name="Larsson R."/>
            <person name="Schaer T.M."/>
            <person name="Refardt D."/>
            <person name="Pombert J.-F."/>
            <person name="Ebert D."/>
        </authorList>
    </citation>
    <scope>NUCLEOTIDE SEQUENCE [LARGE SCALE GENOMIC DNA]</scope>
    <source>
        <strain evidence="2 3">UGP3</strain>
        <tissue evidence="2">Spores</tissue>
    </source>
</reference>
<sequence length="218" mass="24903">MEKFSLLCLNDKNVLFDILSKCHDLSLPIFSQCQRKRFLLLALRSALALDCVEDVICVLKENLFNQIPSLYNTFVLFIYQLTAASSKRHAGFLELIEDIEKVSDTKLLALYVLANLSCDKALMLHPEIKQRLEQQISTIANLSSQTVTLKKHNGKPEPSKKNQKKKLRRRKLYLEKLSKKNGGAIPPQKAKPLDQWTPKPKKKIGKKKTYKKPNAATK</sequence>
<evidence type="ECO:0000313" key="3">
    <source>
        <dbReference type="Proteomes" id="UP000029725"/>
    </source>
</evidence>
<dbReference type="VEuPathDB" id="MicrosporidiaDB:DI09_101p10"/>
<dbReference type="Proteomes" id="UP000029725">
    <property type="component" value="Unassembled WGS sequence"/>
</dbReference>
<dbReference type="GeneID" id="25257878"/>
<gene>
    <name evidence="2" type="ORF">DI09_101p10</name>
</gene>
<accession>A0A098VZP2</accession>
<keyword evidence="3" id="KW-1185">Reference proteome</keyword>
<comment type="caution">
    <text evidence="2">The sequence shown here is derived from an EMBL/GenBank/DDBJ whole genome shotgun (WGS) entry which is preliminary data.</text>
</comment>
<proteinExistence type="predicted"/>
<organism evidence="2 3">
    <name type="scientific">Mitosporidium daphniae</name>
    <dbReference type="NCBI Taxonomy" id="1485682"/>
    <lineage>
        <taxon>Eukaryota</taxon>
        <taxon>Fungi</taxon>
        <taxon>Fungi incertae sedis</taxon>
        <taxon>Microsporidia</taxon>
        <taxon>Mitosporidium</taxon>
    </lineage>
</organism>
<evidence type="ECO:0000256" key="1">
    <source>
        <dbReference type="SAM" id="MobiDB-lite"/>
    </source>
</evidence>
<feature type="compositionally biased region" description="Basic residues" evidence="1">
    <location>
        <begin position="199"/>
        <end position="211"/>
    </location>
</feature>
<feature type="compositionally biased region" description="Basic residues" evidence="1">
    <location>
        <begin position="161"/>
        <end position="171"/>
    </location>
</feature>
<dbReference type="AlphaFoldDB" id="A0A098VZP2"/>
<protein>
    <submittedName>
        <fullName evidence="2">Uncharacterized protein</fullName>
    </submittedName>
</protein>
<evidence type="ECO:0000313" key="2">
    <source>
        <dbReference type="EMBL" id="KGG53226.1"/>
    </source>
</evidence>
<feature type="region of interest" description="Disordered" evidence="1">
    <location>
        <begin position="147"/>
        <end position="218"/>
    </location>
</feature>
<dbReference type="HOGENOM" id="CLU_1267175_0_0_1"/>